<sequence>MQKNTLTLPKVWHGVKLFFKWLWLISLFLFGLALYLFLVPLGMFEYAFSLSELDIIETSFIVFLVIYFYRYVQLCRRSDAPLVRKIITPWVHQAYLGLFSIGLVVIAIKFFAYDWEQPVEPLVEIIEYLCSVAVFGYSYYRVSKLPNQQLSTTPVANTQGAVQ</sequence>
<feature type="transmembrane region" description="Helical" evidence="1">
    <location>
        <begin position="93"/>
        <end position="113"/>
    </location>
</feature>
<reference evidence="2 3" key="1">
    <citation type="submission" date="2020-11" db="EMBL/GenBank/DDBJ databases">
        <title>Complete and Circularized Genome Assembly of a human isolate of Vibrio navarrensis biotype pommerensis with MiSeq and MinION Sequence Data.</title>
        <authorList>
            <person name="Schwartz K."/>
            <person name="Borowiak M."/>
            <person name="Deneke C."/>
            <person name="Balau V."/>
            <person name="Metelmann C."/>
            <person name="Strauch E."/>
        </authorList>
    </citation>
    <scope>NUCLEOTIDE SEQUENCE [LARGE SCALE GENOMIC DNA]</scope>
    <source>
        <strain evidence="2 3">20-VB00237</strain>
    </source>
</reference>
<dbReference type="RefSeq" id="WP_337970994.1">
    <property type="nucleotide sequence ID" value="NZ_CP065217.1"/>
</dbReference>
<gene>
    <name evidence="2" type="ORF">I3X05_05555</name>
</gene>
<organism evidence="2 3">
    <name type="scientific">Vibrio navarrensis</name>
    <dbReference type="NCBI Taxonomy" id="29495"/>
    <lineage>
        <taxon>Bacteria</taxon>
        <taxon>Pseudomonadati</taxon>
        <taxon>Pseudomonadota</taxon>
        <taxon>Gammaproteobacteria</taxon>
        <taxon>Vibrionales</taxon>
        <taxon>Vibrionaceae</taxon>
        <taxon>Vibrio</taxon>
    </lineage>
</organism>
<evidence type="ECO:0000313" key="2">
    <source>
        <dbReference type="EMBL" id="QPL54598.1"/>
    </source>
</evidence>
<protein>
    <submittedName>
        <fullName evidence="2">Uncharacterized protein</fullName>
    </submittedName>
</protein>
<feature type="transmembrane region" description="Helical" evidence="1">
    <location>
        <begin position="21"/>
        <end position="43"/>
    </location>
</feature>
<proteinExistence type="predicted"/>
<keyword evidence="1" id="KW-1133">Transmembrane helix</keyword>
<dbReference type="AlphaFoldDB" id="A0AAJ4ID59"/>
<keyword evidence="1" id="KW-0472">Membrane</keyword>
<dbReference type="EMBL" id="CP065217">
    <property type="protein sequence ID" value="QPL54598.1"/>
    <property type="molecule type" value="Genomic_DNA"/>
</dbReference>
<accession>A0AAJ4ID59</accession>
<feature type="transmembrane region" description="Helical" evidence="1">
    <location>
        <begin position="125"/>
        <end position="142"/>
    </location>
</feature>
<evidence type="ECO:0000256" key="1">
    <source>
        <dbReference type="SAM" id="Phobius"/>
    </source>
</evidence>
<name>A0AAJ4ID59_9VIBR</name>
<keyword evidence="1" id="KW-0812">Transmembrane</keyword>
<evidence type="ECO:0000313" key="3">
    <source>
        <dbReference type="Proteomes" id="UP000594435"/>
    </source>
</evidence>
<dbReference type="Proteomes" id="UP000594435">
    <property type="component" value="Chromosome 1"/>
</dbReference>
<feature type="transmembrane region" description="Helical" evidence="1">
    <location>
        <begin position="55"/>
        <end position="72"/>
    </location>
</feature>